<evidence type="ECO:0000313" key="2">
    <source>
        <dbReference type="Proteomes" id="UP001201262"/>
    </source>
</evidence>
<dbReference type="EMBL" id="JAJTJA010000017">
    <property type="protein sequence ID" value="KAH8688731.1"/>
    <property type="molecule type" value="Genomic_DNA"/>
</dbReference>
<reference evidence="1" key="1">
    <citation type="submission" date="2021-12" db="EMBL/GenBank/DDBJ databases">
        <title>Convergent genome expansion in fungi linked to evolution of root-endophyte symbiosis.</title>
        <authorList>
            <consortium name="DOE Joint Genome Institute"/>
            <person name="Ke Y.-H."/>
            <person name="Bonito G."/>
            <person name="Liao H.-L."/>
            <person name="Looney B."/>
            <person name="Rojas-Flechas A."/>
            <person name="Nash J."/>
            <person name="Hameed K."/>
            <person name="Schadt C."/>
            <person name="Martin F."/>
            <person name="Crous P.W."/>
            <person name="Miettinen O."/>
            <person name="Magnuson J.K."/>
            <person name="Labbe J."/>
            <person name="Jacobson D."/>
            <person name="Doktycz M.J."/>
            <person name="Veneault-Fourrey C."/>
            <person name="Kuo A."/>
            <person name="Mondo S."/>
            <person name="Calhoun S."/>
            <person name="Riley R."/>
            <person name="Ohm R."/>
            <person name="LaButti K."/>
            <person name="Andreopoulos B."/>
            <person name="Pangilinan J."/>
            <person name="Nolan M."/>
            <person name="Tritt A."/>
            <person name="Clum A."/>
            <person name="Lipzen A."/>
            <person name="Daum C."/>
            <person name="Barry K."/>
            <person name="Grigoriev I.V."/>
            <person name="Vilgalys R."/>
        </authorList>
    </citation>
    <scope>NUCLEOTIDE SEQUENCE</scope>
    <source>
        <strain evidence="1">PMI_201</strain>
    </source>
</reference>
<organism evidence="1 2">
    <name type="scientific">Talaromyces proteolyticus</name>
    <dbReference type="NCBI Taxonomy" id="1131652"/>
    <lineage>
        <taxon>Eukaryota</taxon>
        <taxon>Fungi</taxon>
        <taxon>Dikarya</taxon>
        <taxon>Ascomycota</taxon>
        <taxon>Pezizomycotina</taxon>
        <taxon>Eurotiomycetes</taxon>
        <taxon>Eurotiomycetidae</taxon>
        <taxon>Eurotiales</taxon>
        <taxon>Trichocomaceae</taxon>
        <taxon>Talaromyces</taxon>
        <taxon>Talaromyces sect. Bacilispori</taxon>
    </lineage>
</organism>
<keyword evidence="2" id="KW-1185">Reference proteome</keyword>
<protein>
    <submittedName>
        <fullName evidence="1">Uncharacterized protein</fullName>
    </submittedName>
</protein>
<dbReference type="AlphaFoldDB" id="A0AAD4KD21"/>
<evidence type="ECO:0000313" key="1">
    <source>
        <dbReference type="EMBL" id="KAH8688731.1"/>
    </source>
</evidence>
<dbReference type="Proteomes" id="UP001201262">
    <property type="component" value="Unassembled WGS sequence"/>
</dbReference>
<dbReference type="GeneID" id="70244977"/>
<comment type="caution">
    <text evidence="1">The sequence shown here is derived from an EMBL/GenBank/DDBJ whole genome shotgun (WGS) entry which is preliminary data.</text>
</comment>
<proteinExistence type="predicted"/>
<accession>A0AAD4KD21</accession>
<gene>
    <name evidence="1" type="ORF">BGW36DRAFT_365794</name>
</gene>
<sequence>MSQFHNEHYAYLRKGEMRPDNLIVVSRYQWVPANFIMDNDGNSTGLWMASIDSALIILTCPHCEAKLHWWNWHKTTNGAQWRSKYMPQFSSDNYPVIICPQHGTSHGDIREEFSCGTGEHTHHCTQKGYFQLARNFGHDQVLNGVKDWHWTSKTDNKAFLCGNSAPPSSQLL</sequence>
<dbReference type="RefSeq" id="XP_046065203.1">
    <property type="nucleotide sequence ID" value="XM_046214690.1"/>
</dbReference>
<name>A0AAD4KD21_9EURO</name>